<comment type="catalytic activity">
    <reaction evidence="15 16">
        <text>DNA(n) + a 2'-deoxyribonucleoside 5'-triphosphate = DNA(n+1) + diphosphate</text>
        <dbReference type="Rhea" id="RHEA:22508"/>
        <dbReference type="Rhea" id="RHEA-COMP:17339"/>
        <dbReference type="Rhea" id="RHEA-COMP:17340"/>
        <dbReference type="ChEBI" id="CHEBI:33019"/>
        <dbReference type="ChEBI" id="CHEBI:61560"/>
        <dbReference type="ChEBI" id="CHEBI:173112"/>
        <dbReference type="EC" id="2.7.7.7"/>
    </reaction>
</comment>
<dbReference type="Gene3D" id="3.30.420.10">
    <property type="entry name" value="Ribonuclease H-like superfamily/Ribonuclease H"/>
    <property type="match status" value="1"/>
</dbReference>
<evidence type="ECO:0000256" key="6">
    <source>
        <dbReference type="ARBA" id="ARBA00022695"/>
    </source>
</evidence>
<reference evidence="18 19" key="1">
    <citation type="journal article" date="2022" name="Nat. Microbiol.">
        <title>The microbiome of a bacterivorous marine choanoflagellate contains a resource-demanding obligate bacterial associate.</title>
        <authorList>
            <person name="Needham D.M."/>
            <person name="Poirier C."/>
            <person name="Bachy C."/>
            <person name="George E.E."/>
            <person name="Wilken S."/>
            <person name="Yung C.C.M."/>
            <person name="Limardo A.J."/>
            <person name="Morando M."/>
            <person name="Sudek L."/>
            <person name="Malmstrom R.R."/>
            <person name="Keeling P.J."/>
            <person name="Santoro A.E."/>
            <person name="Worden A.Z."/>
        </authorList>
    </citation>
    <scope>NUCLEOTIDE SEQUENCE [LARGE SCALE GENOMIC DNA]</scope>
    <source>
        <strain evidence="18 19">Comchoano-1</strain>
    </source>
</reference>
<dbReference type="NCBIfam" id="TIGR00573">
    <property type="entry name" value="dnaq"/>
    <property type="match status" value="1"/>
</dbReference>
<evidence type="ECO:0000256" key="9">
    <source>
        <dbReference type="ARBA" id="ARBA00022723"/>
    </source>
</evidence>
<evidence type="ECO:0000256" key="10">
    <source>
        <dbReference type="ARBA" id="ARBA00022801"/>
    </source>
</evidence>
<dbReference type="SMART" id="SM00479">
    <property type="entry name" value="EXOIII"/>
    <property type="match status" value="1"/>
</dbReference>
<evidence type="ECO:0000313" key="19">
    <source>
        <dbReference type="Proteomes" id="UP001055955"/>
    </source>
</evidence>
<protein>
    <recommendedName>
        <fullName evidence="4 16">DNA polymerase III subunit epsilon</fullName>
        <ecNumber evidence="3 16">2.7.7.7</ecNumber>
    </recommendedName>
</protein>
<keyword evidence="9 16" id="KW-0479">Metal-binding</keyword>
<sequence length="215" mass="24118">MSRFIFADTETTGFDPKSERMLELALIEVVDRQQTGRVLHLYINPEQEVSAGAYRVHGISWNDVKDKPVFKSVAQEVIDFMQGGIFLAHNAPFDVGFFNMEFKRAGVDFMIGRDVDVVDTLAIAKKMYPGQRNSLDALCTRLSIDRSHRKLHGALLDTELLVQVYLMMTSKQGRFNMKLNKAVSQSSTAAQLPCLQVALSDEDKAAHEAYLETIG</sequence>
<evidence type="ECO:0000256" key="4">
    <source>
        <dbReference type="ARBA" id="ARBA00020352"/>
    </source>
</evidence>
<keyword evidence="14 16" id="KW-0464">Manganese</keyword>
<dbReference type="InterPro" id="IPR012337">
    <property type="entry name" value="RNaseH-like_sf"/>
</dbReference>
<keyword evidence="7 16" id="KW-0235">DNA replication</keyword>
<gene>
    <name evidence="16 18" type="primary">dnaQ</name>
    <name evidence="18" type="ORF">MMH89_03660</name>
</gene>
<keyword evidence="10 16" id="KW-0378">Hydrolase</keyword>
<evidence type="ECO:0000256" key="11">
    <source>
        <dbReference type="ARBA" id="ARBA00022839"/>
    </source>
</evidence>
<dbReference type="InterPro" id="IPR006309">
    <property type="entry name" value="DnaQ_proteo"/>
</dbReference>
<accession>A0ABY5DK06</accession>
<comment type="function">
    <text evidence="16">DNA polymerase III is a complex, multichain enzyme responsible for most of the replicative synthesis in bacteria. The epsilon subunit contain the editing function and is a proofreading 3'-5' exonuclease.</text>
</comment>
<keyword evidence="8 16" id="KW-0540">Nuclease</keyword>
<feature type="domain" description="Exonuclease" evidence="17">
    <location>
        <begin position="3"/>
        <end position="174"/>
    </location>
</feature>
<keyword evidence="12 16" id="KW-0460">Magnesium</keyword>
<dbReference type="InterPro" id="IPR036397">
    <property type="entry name" value="RNaseH_sf"/>
</dbReference>
<evidence type="ECO:0000256" key="15">
    <source>
        <dbReference type="ARBA" id="ARBA00049244"/>
    </source>
</evidence>
<dbReference type="GO" id="GO:0003887">
    <property type="term" value="F:DNA-directed DNA polymerase activity"/>
    <property type="evidence" value="ECO:0007669"/>
    <property type="project" value="UniProtKB-EC"/>
</dbReference>
<dbReference type="NCBIfam" id="TIGR01406">
    <property type="entry name" value="dnaQ_proteo"/>
    <property type="match status" value="1"/>
</dbReference>
<dbReference type="EMBL" id="CP092900">
    <property type="protein sequence ID" value="UTC24317.1"/>
    <property type="molecule type" value="Genomic_DNA"/>
</dbReference>
<evidence type="ECO:0000256" key="7">
    <source>
        <dbReference type="ARBA" id="ARBA00022705"/>
    </source>
</evidence>
<evidence type="ECO:0000256" key="3">
    <source>
        <dbReference type="ARBA" id="ARBA00012417"/>
    </source>
</evidence>
<keyword evidence="19" id="KW-1185">Reference proteome</keyword>
<comment type="subunit">
    <text evidence="16">DNA polymerase III contains a core (composed of alpha, epsilon and theta chains) that associates with a tau subunit. This core dimerizes to form the POLIII' complex. PolIII' associates with the gamma complex (composed of gamma, delta, delta', psi and chi chains) and with the beta chain to form the complete DNA polymerase III complex.</text>
</comment>
<evidence type="ECO:0000256" key="5">
    <source>
        <dbReference type="ARBA" id="ARBA00022679"/>
    </source>
</evidence>
<comment type="cofactor">
    <cofactor evidence="2 16">
        <name>Mg(2+)</name>
        <dbReference type="ChEBI" id="CHEBI:18420"/>
    </cofactor>
</comment>
<evidence type="ECO:0000256" key="1">
    <source>
        <dbReference type="ARBA" id="ARBA00001936"/>
    </source>
</evidence>
<keyword evidence="6 16" id="KW-0548">Nucleotidyltransferase</keyword>
<keyword evidence="5 16" id="KW-0808">Transferase</keyword>
<evidence type="ECO:0000256" key="12">
    <source>
        <dbReference type="ARBA" id="ARBA00022842"/>
    </source>
</evidence>
<proteinExistence type="predicted"/>
<evidence type="ECO:0000256" key="16">
    <source>
        <dbReference type="RuleBase" id="RU364087"/>
    </source>
</evidence>
<comment type="cofactor">
    <cofactor evidence="1 16">
        <name>Mn(2+)</name>
        <dbReference type="ChEBI" id="CHEBI:29035"/>
    </cofactor>
</comment>
<dbReference type="NCBIfam" id="NF004316">
    <property type="entry name" value="PRK05711.1"/>
    <property type="match status" value="1"/>
</dbReference>
<dbReference type="InterPro" id="IPR006054">
    <property type="entry name" value="DnaQ"/>
</dbReference>
<dbReference type="PANTHER" id="PTHR30231">
    <property type="entry name" value="DNA POLYMERASE III SUBUNIT EPSILON"/>
    <property type="match status" value="1"/>
</dbReference>
<dbReference type="CDD" id="cd06131">
    <property type="entry name" value="DNA_pol_III_epsilon_Ecoli_like"/>
    <property type="match status" value="1"/>
</dbReference>
<evidence type="ECO:0000313" key="18">
    <source>
        <dbReference type="EMBL" id="UTC24317.1"/>
    </source>
</evidence>
<keyword evidence="11 16" id="KW-0269">Exonuclease</keyword>
<evidence type="ECO:0000256" key="2">
    <source>
        <dbReference type="ARBA" id="ARBA00001946"/>
    </source>
</evidence>
<dbReference type="Proteomes" id="UP001055955">
    <property type="component" value="Chromosome"/>
</dbReference>
<organism evidence="18 19">
    <name type="scientific">Candidatus Comchoanobacter bicostacola</name>
    <dbReference type="NCBI Taxonomy" id="2919598"/>
    <lineage>
        <taxon>Bacteria</taxon>
        <taxon>Pseudomonadati</taxon>
        <taxon>Pseudomonadota</taxon>
        <taxon>Gammaproteobacteria</taxon>
        <taxon>Candidatus Comchoanobacterales</taxon>
        <taxon>Candidatus Comchoanobacteraceae</taxon>
        <taxon>Candidatus Comchoanobacter</taxon>
    </lineage>
</organism>
<dbReference type="PANTHER" id="PTHR30231:SF41">
    <property type="entry name" value="DNA POLYMERASE III SUBUNIT EPSILON"/>
    <property type="match status" value="1"/>
</dbReference>
<evidence type="ECO:0000256" key="14">
    <source>
        <dbReference type="ARBA" id="ARBA00023211"/>
    </source>
</evidence>
<evidence type="ECO:0000256" key="8">
    <source>
        <dbReference type="ARBA" id="ARBA00022722"/>
    </source>
</evidence>
<dbReference type="RefSeq" id="WP_258568101.1">
    <property type="nucleotide sequence ID" value="NZ_CP092900.1"/>
</dbReference>
<dbReference type="SUPFAM" id="SSF53098">
    <property type="entry name" value="Ribonuclease H-like"/>
    <property type="match status" value="1"/>
</dbReference>
<dbReference type="EC" id="2.7.7.7" evidence="3 16"/>
<dbReference type="Pfam" id="PF00929">
    <property type="entry name" value="RNase_T"/>
    <property type="match status" value="1"/>
</dbReference>
<keyword evidence="13 16" id="KW-0239">DNA-directed DNA polymerase</keyword>
<dbReference type="InterPro" id="IPR013520">
    <property type="entry name" value="Ribonucl_H"/>
</dbReference>
<evidence type="ECO:0000259" key="17">
    <source>
        <dbReference type="SMART" id="SM00479"/>
    </source>
</evidence>
<name>A0ABY5DK06_9GAMM</name>
<evidence type="ECO:0000256" key="13">
    <source>
        <dbReference type="ARBA" id="ARBA00022932"/>
    </source>
</evidence>